<sequence>MQSIEESEEFLFYLEQIDNKFNSIKTILREIKHKIKNESVLNKKIVENCKHWVNFFHLNSNVLMQKEGKLQESSGVENLKINLSETDTVSSTSTIDDQYKTFINTSNSFSIFDITKVPVTLANEPVLTDLMEYLKTHKTIALEKLSTLFPNVSDKKIEIIINFLVGRNYIIKKNNKLFYSESN</sequence>
<protein>
    <submittedName>
        <fullName evidence="1">Uncharacterized protein</fullName>
    </submittedName>
</protein>
<dbReference type="EMBL" id="MNPJ01000014">
    <property type="protein sequence ID" value="OQS55069.1"/>
    <property type="molecule type" value="Genomic_DNA"/>
</dbReference>
<dbReference type="Proteomes" id="UP000192758">
    <property type="component" value="Unassembled WGS sequence"/>
</dbReference>
<dbReference type="VEuPathDB" id="MicrosporidiaDB:EHP00_337"/>
<dbReference type="OrthoDB" id="2192592at2759"/>
<reference evidence="1 2" key="1">
    <citation type="journal article" date="2017" name="Environ. Microbiol.">
        <title>Decay of the glycolytic pathway and adaptation to intranuclear parasitism within Enterocytozoonidae microsporidia.</title>
        <authorList>
            <person name="Wiredu Boakye D."/>
            <person name="Jaroenlak P."/>
            <person name="Prachumwat A."/>
            <person name="Williams T.A."/>
            <person name="Bateman K.S."/>
            <person name="Itsathitphaisarn O."/>
            <person name="Sritunyalucksana K."/>
            <person name="Paszkiewicz K.H."/>
            <person name="Moore K.A."/>
            <person name="Stentiford G.D."/>
            <person name="Williams B.A."/>
        </authorList>
    </citation>
    <scope>NUCLEOTIDE SEQUENCE [LARGE SCALE GENOMIC DNA]</scope>
    <source>
        <strain evidence="1 2">TH1</strain>
    </source>
</reference>
<dbReference type="AlphaFoldDB" id="A0A1W0E7D5"/>
<keyword evidence="2" id="KW-1185">Reference proteome</keyword>
<organism evidence="1 2">
    <name type="scientific">Ecytonucleospora hepatopenaei</name>
    <dbReference type="NCBI Taxonomy" id="646526"/>
    <lineage>
        <taxon>Eukaryota</taxon>
        <taxon>Fungi</taxon>
        <taxon>Fungi incertae sedis</taxon>
        <taxon>Microsporidia</taxon>
        <taxon>Enterocytozoonidae</taxon>
        <taxon>Ecytonucleospora</taxon>
    </lineage>
</organism>
<gene>
    <name evidence="1" type="ORF">EHP00_337</name>
</gene>
<comment type="caution">
    <text evidence="1">The sequence shown here is derived from an EMBL/GenBank/DDBJ whole genome shotgun (WGS) entry which is preliminary data.</text>
</comment>
<accession>A0A1W0E7D5</accession>
<name>A0A1W0E7D5_9MICR</name>
<evidence type="ECO:0000313" key="1">
    <source>
        <dbReference type="EMBL" id="OQS55069.1"/>
    </source>
</evidence>
<evidence type="ECO:0000313" key="2">
    <source>
        <dbReference type="Proteomes" id="UP000192758"/>
    </source>
</evidence>
<proteinExistence type="predicted"/>